<dbReference type="STRING" id="1528099.AL705_04800"/>
<dbReference type="OrthoDB" id="277520at2"/>
<evidence type="ECO:0000313" key="3">
    <source>
        <dbReference type="EMBL" id="ALE19047.1"/>
    </source>
</evidence>
<evidence type="ECO:0000256" key="1">
    <source>
        <dbReference type="ARBA" id="ARBA00022553"/>
    </source>
</evidence>
<proteinExistence type="predicted"/>
<dbReference type="SMART" id="SM00240">
    <property type="entry name" value="FHA"/>
    <property type="match status" value="1"/>
</dbReference>
<gene>
    <name evidence="3" type="ORF">AL705_04800</name>
</gene>
<dbReference type="CDD" id="cd22693">
    <property type="entry name" value="FHA_FhaB-like"/>
    <property type="match status" value="1"/>
</dbReference>
<dbReference type="SUPFAM" id="SSF49879">
    <property type="entry name" value="SMAD/FHA domain"/>
    <property type="match status" value="1"/>
</dbReference>
<name>A0A0M5KZL1_9ACTN</name>
<sequence length="164" mass="18268">MQALVLQLGRFGFLLLLWFFIWLILHSLKNDTLAASFDLAATNRKPRKGKNRSLKSVLRRPRKGSIGKLARYLIVTQGPLAGARITLGNQPILLGRADDSTLVLNDDYASGHHARFLPRGEDWYLEDLGSTNGTFLDHDRVTTAVKVPLGTPIRVGKTVIELRP</sequence>
<feature type="domain" description="FHA" evidence="2">
    <location>
        <begin position="92"/>
        <end position="141"/>
    </location>
</feature>
<dbReference type="Pfam" id="PF00498">
    <property type="entry name" value="FHA"/>
    <property type="match status" value="1"/>
</dbReference>
<keyword evidence="1" id="KW-0597">Phosphoprotein</keyword>
<dbReference type="Proteomes" id="UP000068137">
    <property type="component" value="Chromosome"/>
</dbReference>
<dbReference type="Gene3D" id="2.60.200.20">
    <property type="match status" value="1"/>
</dbReference>
<accession>A0A0M5KZL1</accession>
<dbReference type="InterPro" id="IPR000253">
    <property type="entry name" value="FHA_dom"/>
</dbReference>
<dbReference type="RefSeq" id="WP_053962043.1">
    <property type="nucleotide sequence ID" value="NZ_CP012390.1"/>
</dbReference>
<dbReference type="PROSITE" id="PS50006">
    <property type="entry name" value="FHA_DOMAIN"/>
    <property type="match status" value="1"/>
</dbReference>
<dbReference type="EMBL" id="CP012390">
    <property type="protein sequence ID" value="ALE19047.1"/>
    <property type="molecule type" value="Genomic_DNA"/>
</dbReference>
<evidence type="ECO:0000259" key="2">
    <source>
        <dbReference type="PROSITE" id="PS50006"/>
    </source>
</evidence>
<dbReference type="AlphaFoldDB" id="A0A0M5KZL1"/>
<reference evidence="3 4" key="1">
    <citation type="journal article" date="2015" name="Genome Announc.">
        <title>Complete Genome Sequences for Two Strains of a Novel Fastidious, Partially Acid-Fast, Gram-Positive Corynebacterineae Bacterium, Derived from Human Clinical Samples.</title>
        <authorList>
            <person name="Nicholson A.C."/>
            <person name="Bell M."/>
            <person name="Humrighouse B.W."/>
            <person name="McQuiston J.R."/>
        </authorList>
    </citation>
    <scope>NUCLEOTIDE SEQUENCE [LARGE SCALE GENOMIC DNA]</scope>
    <source>
        <strain evidence="3 4">X1698</strain>
    </source>
</reference>
<dbReference type="InterPro" id="IPR008984">
    <property type="entry name" value="SMAD_FHA_dom_sf"/>
</dbReference>
<protein>
    <recommendedName>
        <fullName evidence="2">FHA domain-containing protein</fullName>
    </recommendedName>
</protein>
<organism evidence="3 4">
    <name type="scientific">Lawsonella clevelandensis</name>
    <dbReference type="NCBI Taxonomy" id="1528099"/>
    <lineage>
        <taxon>Bacteria</taxon>
        <taxon>Bacillati</taxon>
        <taxon>Actinomycetota</taxon>
        <taxon>Actinomycetes</taxon>
        <taxon>Mycobacteriales</taxon>
        <taxon>Lawsonellaceae</taxon>
        <taxon>Lawsonella</taxon>
    </lineage>
</organism>
<dbReference type="InterPro" id="IPR050923">
    <property type="entry name" value="Cell_Proc_Reg/RNA_Proc"/>
</dbReference>
<evidence type="ECO:0000313" key="4">
    <source>
        <dbReference type="Proteomes" id="UP000068137"/>
    </source>
</evidence>
<dbReference type="PANTHER" id="PTHR23308">
    <property type="entry name" value="NUCLEAR INHIBITOR OF PROTEIN PHOSPHATASE-1"/>
    <property type="match status" value="1"/>
</dbReference>
<dbReference type="KEGG" id="cbq:AL705_04800"/>